<feature type="transmembrane region" description="Helical" evidence="8">
    <location>
        <begin position="260"/>
        <end position="280"/>
    </location>
</feature>
<dbReference type="InterPro" id="IPR026392">
    <property type="entry name" value="Exo/Archaeosortase_dom"/>
</dbReference>
<dbReference type="NCBIfam" id="TIGR04178">
    <property type="entry name" value="exo_archaeo"/>
    <property type="match status" value="1"/>
</dbReference>
<proteinExistence type="predicted"/>
<comment type="caution">
    <text evidence="9">The sequence shown here is derived from an EMBL/GenBank/DDBJ whole genome shotgun (WGS) entry which is preliminary data.</text>
</comment>
<feature type="transmembrane region" description="Helical" evidence="8">
    <location>
        <begin position="219"/>
        <end position="248"/>
    </location>
</feature>
<keyword evidence="2" id="KW-1003">Cell membrane</keyword>
<keyword evidence="10" id="KW-1185">Reference proteome</keyword>
<dbReference type="InterPro" id="IPR019127">
    <property type="entry name" value="Exosortase"/>
</dbReference>
<keyword evidence="5" id="KW-0378">Hydrolase</keyword>
<evidence type="ECO:0000256" key="4">
    <source>
        <dbReference type="ARBA" id="ARBA00022692"/>
    </source>
</evidence>
<dbReference type="EMBL" id="JAUOTP010000008">
    <property type="protein sequence ID" value="MDO6416072.1"/>
    <property type="molecule type" value="Genomic_DNA"/>
</dbReference>
<name>A0ABT8YCL1_9SPHN</name>
<feature type="transmembrane region" description="Helical" evidence="8">
    <location>
        <begin position="21"/>
        <end position="43"/>
    </location>
</feature>
<feature type="transmembrane region" description="Helical" evidence="8">
    <location>
        <begin position="100"/>
        <end position="117"/>
    </location>
</feature>
<feature type="transmembrane region" description="Helical" evidence="8">
    <location>
        <begin position="193"/>
        <end position="213"/>
    </location>
</feature>
<keyword evidence="6 8" id="KW-1133">Transmembrane helix</keyword>
<evidence type="ECO:0000256" key="1">
    <source>
        <dbReference type="ARBA" id="ARBA00004651"/>
    </source>
</evidence>
<feature type="transmembrane region" description="Helical" evidence="8">
    <location>
        <begin position="77"/>
        <end position="94"/>
    </location>
</feature>
<evidence type="ECO:0000313" key="9">
    <source>
        <dbReference type="EMBL" id="MDO6416072.1"/>
    </source>
</evidence>
<evidence type="ECO:0000256" key="6">
    <source>
        <dbReference type="ARBA" id="ARBA00022989"/>
    </source>
</evidence>
<evidence type="ECO:0000256" key="2">
    <source>
        <dbReference type="ARBA" id="ARBA00022475"/>
    </source>
</evidence>
<gene>
    <name evidence="9" type="ORF">Q4F19_16915</name>
</gene>
<keyword evidence="7 8" id="KW-0472">Membrane</keyword>
<organism evidence="9 10">
    <name type="scientific">Sphingomonas natans</name>
    <dbReference type="NCBI Taxonomy" id="3063330"/>
    <lineage>
        <taxon>Bacteria</taxon>
        <taxon>Pseudomonadati</taxon>
        <taxon>Pseudomonadota</taxon>
        <taxon>Alphaproteobacteria</taxon>
        <taxon>Sphingomonadales</taxon>
        <taxon>Sphingomonadaceae</taxon>
        <taxon>Sphingomonas</taxon>
    </lineage>
</organism>
<accession>A0ABT8YCL1</accession>
<feature type="transmembrane region" description="Helical" evidence="8">
    <location>
        <begin position="49"/>
        <end position="65"/>
    </location>
</feature>
<keyword evidence="4 8" id="KW-0812">Transmembrane</keyword>
<keyword evidence="3" id="KW-0645">Protease</keyword>
<dbReference type="Pfam" id="PF09721">
    <property type="entry name" value="Exosortase_EpsH"/>
    <property type="match status" value="1"/>
</dbReference>
<evidence type="ECO:0000256" key="7">
    <source>
        <dbReference type="ARBA" id="ARBA00023136"/>
    </source>
</evidence>
<protein>
    <submittedName>
        <fullName evidence="9">Exosortase/archaeosortase family protein</fullName>
    </submittedName>
</protein>
<evidence type="ECO:0000256" key="8">
    <source>
        <dbReference type="SAM" id="Phobius"/>
    </source>
</evidence>
<evidence type="ECO:0000313" key="10">
    <source>
        <dbReference type="Proteomes" id="UP001169764"/>
    </source>
</evidence>
<sequence>MISSGTMRCHKFSELGRFAPWLIVLGLMSLYVPVFIDFGARFWLNEEDSHSGLLLVGIIWAYYSDRAAFNATAEDRDFFFGALIITVGLIAYFIGRVTEFFQLQGLSLPVVVFGLTLSNGGWQNVRRFLLINGLLIFTVPLLGPLGDAVLVPLRLALTAAAADLVRHFGYFVGTNGVIVTIGYVNLNIAGACIGLRSMVSLFAIGMLFIYYFPLERKSLTFAFIVLLPFIGLLANYLRIVALILIAGTFGATVESGMHDIAAYLEVGVAVGLFFVLVNTLQRYAQVS</sequence>
<comment type="subcellular location">
    <subcellularLocation>
        <location evidence="1">Cell membrane</location>
        <topology evidence="1">Multi-pass membrane protein</topology>
    </subcellularLocation>
</comment>
<evidence type="ECO:0000256" key="3">
    <source>
        <dbReference type="ARBA" id="ARBA00022670"/>
    </source>
</evidence>
<feature type="transmembrane region" description="Helical" evidence="8">
    <location>
        <begin position="129"/>
        <end position="155"/>
    </location>
</feature>
<dbReference type="Proteomes" id="UP001169764">
    <property type="component" value="Unassembled WGS sequence"/>
</dbReference>
<reference evidence="9" key="1">
    <citation type="submission" date="2023-07" db="EMBL/GenBank/DDBJ databases">
        <authorList>
            <person name="Kim M."/>
        </authorList>
    </citation>
    <scope>NUCLEOTIDE SEQUENCE</scope>
    <source>
        <strain evidence="9">BIUV-7</strain>
    </source>
</reference>
<evidence type="ECO:0000256" key="5">
    <source>
        <dbReference type="ARBA" id="ARBA00022801"/>
    </source>
</evidence>